<sequence>GNFIAYEDTAIVTSLVHAASVVLEPDHGPGSLIHRYDTSSVKHIYAVGPNPQLRDAIDTDLDKHGLRDRYMLIACGIEDSDVLSGGNYGGEFGYSVMYLSSTCHKGFKQRDKGGVEAAQTWWQVHILGARMQQKSLDDCSARYVSLYQPSSSLGGYSRCLSLVERLKSTCWNPIWSAFIRCHLTRNVLADIFNSGEPGKPNEIEEPEEPLSLPP</sequence>
<dbReference type="EMBL" id="JAPWDO010000003">
    <property type="protein sequence ID" value="KAJ5479784.1"/>
    <property type="molecule type" value="Genomic_DNA"/>
</dbReference>
<reference evidence="2" key="1">
    <citation type="submission" date="2022-12" db="EMBL/GenBank/DDBJ databases">
        <authorList>
            <person name="Petersen C."/>
        </authorList>
    </citation>
    <scope>NUCLEOTIDE SEQUENCE</scope>
    <source>
        <strain evidence="2">IBT 17660</strain>
    </source>
</reference>
<feature type="non-terminal residue" evidence="2">
    <location>
        <position position="1"/>
    </location>
</feature>
<organism evidence="2 3">
    <name type="scientific">Penicillium desertorum</name>
    <dbReference type="NCBI Taxonomy" id="1303715"/>
    <lineage>
        <taxon>Eukaryota</taxon>
        <taxon>Fungi</taxon>
        <taxon>Dikarya</taxon>
        <taxon>Ascomycota</taxon>
        <taxon>Pezizomycotina</taxon>
        <taxon>Eurotiomycetes</taxon>
        <taxon>Eurotiomycetidae</taxon>
        <taxon>Eurotiales</taxon>
        <taxon>Aspergillaceae</taxon>
        <taxon>Penicillium</taxon>
    </lineage>
</organism>
<evidence type="ECO:0000313" key="3">
    <source>
        <dbReference type="Proteomes" id="UP001147760"/>
    </source>
</evidence>
<comment type="caution">
    <text evidence="2">The sequence shown here is derived from an EMBL/GenBank/DDBJ whole genome shotgun (WGS) entry which is preliminary data.</text>
</comment>
<protein>
    <submittedName>
        <fullName evidence="2">Uncharacterized protein</fullName>
    </submittedName>
</protein>
<gene>
    <name evidence="2" type="ORF">N7530_005293</name>
</gene>
<dbReference type="OrthoDB" id="540004at2759"/>
<proteinExistence type="predicted"/>
<keyword evidence="3" id="KW-1185">Reference proteome</keyword>
<name>A0A9W9WZM4_9EURO</name>
<evidence type="ECO:0000313" key="2">
    <source>
        <dbReference type="EMBL" id="KAJ5479784.1"/>
    </source>
</evidence>
<reference evidence="2" key="2">
    <citation type="journal article" date="2023" name="IMA Fungus">
        <title>Comparative genomic study of the Penicillium genus elucidates a diverse pangenome and 15 lateral gene transfer events.</title>
        <authorList>
            <person name="Petersen C."/>
            <person name="Sorensen T."/>
            <person name="Nielsen M.R."/>
            <person name="Sondergaard T.E."/>
            <person name="Sorensen J.L."/>
            <person name="Fitzpatrick D.A."/>
            <person name="Frisvad J.C."/>
            <person name="Nielsen K.L."/>
        </authorList>
    </citation>
    <scope>NUCLEOTIDE SEQUENCE</scope>
    <source>
        <strain evidence="2">IBT 17660</strain>
    </source>
</reference>
<dbReference type="Proteomes" id="UP001147760">
    <property type="component" value="Unassembled WGS sequence"/>
</dbReference>
<feature type="region of interest" description="Disordered" evidence="1">
    <location>
        <begin position="195"/>
        <end position="214"/>
    </location>
</feature>
<dbReference type="AlphaFoldDB" id="A0A9W9WZM4"/>
<evidence type="ECO:0000256" key="1">
    <source>
        <dbReference type="SAM" id="MobiDB-lite"/>
    </source>
</evidence>
<accession>A0A9W9WZM4</accession>